<accession>A0A068QZ96</accession>
<dbReference type="AlphaFoldDB" id="A0A068QZ96"/>
<dbReference type="Proteomes" id="UP000032735">
    <property type="component" value="Chromosome"/>
</dbReference>
<protein>
    <submittedName>
        <fullName evidence="1">Uncharacterized protein</fullName>
    </submittedName>
</protein>
<name>A0A068QZ96_9GAMM</name>
<reference evidence="1 2" key="1">
    <citation type="submission" date="2013-07" db="EMBL/GenBank/DDBJ databases">
        <authorList>
            <person name="Genoscope - CEA"/>
        </authorList>
    </citation>
    <scope>NUCLEOTIDE SEQUENCE [LARGE SCALE GENOMIC DNA]</scope>
    <source>
        <strain evidence="1 2">G6</strain>
    </source>
</reference>
<dbReference type="EMBL" id="FO704551">
    <property type="protein sequence ID" value="CDG20233.1"/>
    <property type="molecule type" value="Genomic_DNA"/>
</dbReference>
<sequence length="46" mass="5489">MFHEIIVPMESERLSVNSKLFQPIETMPLIFSELDWENIKFTYLGD</sequence>
<keyword evidence="2" id="KW-1185">Reference proteome</keyword>
<organism evidence="1 2">
    <name type="scientific">Xenorhabdus poinarii G6</name>
    <dbReference type="NCBI Taxonomy" id="1354304"/>
    <lineage>
        <taxon>Bacteria</taxon>
        <taxon>Pseudomonadati</taxon>
        <taxon>Pseudomonadota</taxon>
        <taxon>Gammaproteobacteria</taxon>
        <taxon>Enterobacterales</taxon>
        <taxon>Morganellaceae</taxon>
        <taxon>Xenorhabdus</taxon>
    </lineage>
</organism>
<dbReference type="KEGG" id="xpo:XPG1_0578"/>
<evidence type="ECO:0000313" key="2">
    <source>
        <dbReference type="Proteomes" id="UP000032735"/>
    </source>
</evidence>
<dbReference type="HOGENOM" id="CLU_3190852_0_0_6"/>
<evidence type="ECO:0000313" key="1">
    <source>
        <dbReference type="EMBL" id="CDG20233.1"/>
    </source>
</evidence>
<gene>
    <name evidence="1" type="ORF">XPG1_0578</name>
</gene>
<proteinExistence type="predicted"/>